<evidence type="ECO:0000259" key="4">
    <source>
        <dbReference type="Pfam" id="PF00754"/>
    </source>
</evidence>
<dbReference type="Pfam" id="PF00754">
    <property type="entry name" value="F5_F8_type_C"/>
    <property type="match status" value="1"/>
</dbReference>
<keyword evidence="3" id="KW-0732">Signal</keyword>
<feature type="domain" description="F5/8 type C" evidence="4">
    <location>
        <begin position="851"/>
        <end position="919"/>
    </location>
</feature>
<evidence type="ECO:0000256" key="1">
    <source>
        <dbReference type="SAM" id="MobiDB-lite"/>
    </source>
</evidence>
<feature type="compositionally biased region" description="Polar residues" evidence="1">
    <location>
        <begin position="1025"/>
        <end position="1034"/>
    </location>
</feature>
<dbReference type="SUPFAM" id="SSF49785">
    <property type="entry name" value="Galactose-binding domain-like"/>
    <property type="match status" value="1"/>
</dbReference>
<proteinExistence type="predicted"/>
<keyword evidence="2" id="KW-1133">Transmembrane helix</keyword>
<dbReference type="InterPro" id="IPR000421">
    <property type="entry name" value="FA58C"/>
</dbReference>
<comment type="caution">
    <text evidence="5">The sequence shown here is derived from an EMBL/GenBank/DDBJ whole genome shotgun (WGS) entry which is preliminary data.</text>
</comment>
<feature type="region of interest" description="Disordered" evidence="1">
    <location>
        <begin position="1014"/>
        <end position="1034"/>
    </location>
</feature>
<organism evidence="5 6">
    <name type="scientific">Cyclotella cryptica</name>
    <dbReference type="NCBI Taxonomy" id="29204"/>
    <lineage>
        <taxon>Eukaryota</taxon>
        <taxon>Sar</taxon>
        <taxon>Stramenopiles</taxon>
        <taxon>Ochrophyta</taxon>
        <taxon>Bacillariophyta</taxon>
        <taxon>Coscinodiscophyceae</taxon>
        <taxon>Thalassiosirophycidae</taxon>
        <taxon>Stephanodiscales</taxon>
        <taxon>Stephanodiscaceae</taxon>
        <taxon>Cyclotella</taxon>
    </lineage>
</organism>
<dbReference type="InterPro" id="IPR008979">
    <property type="entry name" value="Galactose-bd-like_sf"/>
</dbReference>
<feature type="transmembrane region" description="Helical" evidence="2">
    <location>
        <begin position="1043"/>
        <end position="1063"/>
    </location>
</feature>
<feature type="compositionally biased region" description="Low complexity" evidence="1">
    <location>
        <begin position="1015"/>
        <end position="1024"/>
    </location>
</feature>
<evidence type="ECO:0000313" key="5">
    <source>
        <dbReference type="EMBL" id="KAL3792325.1"/>
    </source>
</evidence>
<accession>A0ABD3PW74</accession>
<protein>
    <recommendedName>
        <fullName evidence="4">F5/8 type C domain-containing protein</fullName>
    </recommendedName>
</protein>
<sequence length="1064" mass="115033">MKIICVLILFSTTASALVSNRTPLRFLSKTKCSLIGLYSVKTNPVVVVGNTNEALGSAMAICARDLILDRPDNNERRSAIPPPQPIAFYNQHAPWQDSMQEQRLSSETISSLQNAVLILGPFLENYDNILENSLQLLSPVYSNNDKKLLYTNIELGSEEGSNAIQSLSVSQDKIPFLGLNLNAGNVPYPDDGKFITSRENADDWGNELRSLLDRRDPSSAAVSMGVRTHLAMMQANSLPRCRGALGEKDTWAIRDTIRGDMHVDNGDGMLFEYQFNYNDPFGGCDPLMCPSVGYIVPSTSSNRRPDIQKGANDAFAAAYATMIGLGMDSLCSICVATSIKSLFLELGRPPSYTWNNIDEIVKRSIKSFQNVKLKATVDAVPMNHKGTMASSSLFLKLFLSCILTASIDAATITRTTSRNLATKFDLSNPNSAERFFATSNINANYDASSDLVWTAETPLAVGCGVSILVAEEISENNNSSNSTGINYQYLWKHVFSSTMDASVPTTSHTVSLQLDESTLSSLANIDTASPLSSSNNNNSSKVAFRMFAFLPYGKGIFLSHTYAIDLPNNPQSSTMLNMYALDFNTGYSGKTPTYPAPSFMFGADFMGLEPTAFAQGPCYESIDLMAGDSNVIVVGGGNSNEGACVCEVEDQGFKRRTANRRRQLQESDFVCDENSSPLVNYTLSEGMVAFHLDLESKDVESVAASFYYGLDPSPGIDGGVIDYSYDAFYDTDGFNDNVNVTEIHGIVRAEEVTSNPSAFASLSQLPSTEGNESQSSLVVGGVWIDSQFVVKYSRETRIPMSDVVKFLPEVTDTSSDTSDGSNSIVRESSMCPTGSMRNIALLSQGAFVLDVSSNYSSAYTAMNAIDGDSSTEWSTAQDGNDAFITIQLPFPSNVVYVDFHTRTMGSSAQIYEYQVEAGNKLDDLAVVAPTCEVPDATKSYECDLDLSDANDETSGGVRNVTMVTFRVVNSSGGNTGAIDVGVFGCSVADEDLNAMLNGETDAESNLNGGVASEQTNATKTTTNAPASDSIQKTPSSHGAEIRISFVFNVVYLFVTYFAVMGFCC</sequence>
<name>A0ABD3PW74_9STRA</name>
<evidence type="ECO:0000256" key="2">
    <source>
        <dbReference type="SAM" id="Phobius"/>
    </source>
</evidence>
<dbReference type="Gene3D" id="2.60.120.260">
    <property type="entry name" value="Galactose-binding domain-like"/>
    <property type="match status" value="1"/>
</dbReference>
<keyword evidence="2" id="KW-0472">Membrane</keyword>
<keyword evidence="6" id="KW-1185">Reference proteome</keyword>
<feature type="signal peptide" evidence="3">
    <location>
        <begin position="1"/>
        <end position="16"/>
    </location>
</feature>
<reference evidence="5 6" key="1">
    <citation type="journal article" date="2020" name="G3 (Bethesda)">
        <title>Improved Reference Genome for Cyclotella cryptica CCMP332, a Model for Cell Wall Morphogenesis, Salinity Adaptation, and Lipid Production in Diatoms (Bacillariophyta).</title>
        <authorList>
            <person name="Roberts W.R."/>
            <person name="Downey K.M."/>
            <person name="Ruck E.C."/>
            <person name="Traller J.C."/>
            <person name="Alverson A.J."/>
        </authorList>
    </citation>
    <scope>NUCLEOTIDE SEQUENCE [LARGE SCALE GENOMIC DNA]</scope>
    <source>
        <strain evidence="5 6">CCMP332</strain>
    </source>
</reference>
<evidence type="ECO:0000313" key="6">
    <source>
        <dbReference type="Proteomes" id="UP001516023"/>
    </source>
</evidence>
<evidence type="ECO:0000256" key="3">
    <source>
        <dbReference type="SAM" id="SignalP"/>
    </source>
</evidence>
<feature type="chain" id="PRO_5044877069" description="F5/8 type C domain-containing protein" evidence="3">
    <location>
        <begin position="17"/>
        <end position="1064"/>
    </location>
</feature>
<gene>
    <name evidence="5" type="ORF">HJC23_006237</name>
</gene>
<dbReference type="AlphaFoldDB" id="A0ABD3PW74"/>
<dbReference type="EMBL" id="JABMIG020000103">
    <property type="protein sequence ID" value="KAL3792325.1"/>
    <property type="molecule type" value="Genomic_DNA"/>
</dbReference>
<dbReference type="Proteomes" id="UP001516023">
    <property type="component" value="Unassembled WGS sequence"/>
</dbReference>
<keyword evidence="2" id="KW-0812">Transmembrane</keyword>